<evidence type="ECO:0000313" key="3">
    <source>
        <dbReference type="EMBL" id="NEZ68325.1"/>
    </source>
</evidence>
<reference evidence="3 4" key="1">
    <citation type="journal article" date="2020" name="Microb. Ecol.">
        <title>Ecogenomics of the Marine Benthic Filamentous Cyanobacterium Adonisia.</title>
        <authorList>
            <person name="Walter J.M."/>
            <person name="Coutinho F.H."/>
            <person name="Leomil L."/>
            <person name="Hargreaves P.I."/>
            <person name="Campeao M.E."/>
            <person name="Vieira V.V."/>
            <person name="Silva B.S."/>
            <person name="Fistarol G.O."/>
            <person name="Salomon P.S."/>
            <person name="Sawabe T."/>
            <person name="Mino S."/>
            <person name="Hosokawa M."/>
            <person name="Miyashita H."/>
            <person name="Maruyama F."/>
            <person name="van Verk M.C."/>
            <person name="Dutilh B.E."/>
            <person name="Thompson C.C."/>
            <person name="Thompson F.L."/>
        </authorList>
    </citation>
    <scope>NUCLEOTIDE SEQUENCE [LARGE SCALE GENOMIC DNA]</scope>
    <source>
        <strain evidence="3 4">CCMR0082</strain>
    </source>
</reference>
<dbReference type="PANTHER" id="PTHR33498">
    <property type="entry name" value="TRANSPOSASE FOR INSERTION SEQUENCE ELEMENT IS1557"/>
    <property type="match status" value="1"/>
</dbReference>
<dbReference type="InterPro" id="IPR047951">
    <property type="entry name" value="Transpos_ISL3"/>
</dbReference>
<dbReference type="EMBL" id="QZCE01000002">
    <property type="protein sequence ID" value="NEZ68325.1"/>
    <property type="molecule type" value="Genomic_DNA"/>
</dbReference>
<evidence type="ECO:0000256" key="1">
    <source>
        <dbReference type="SAM" id="MobiDB-lite"/>
    </source>
</evidence>
<dbReference type="RefSeq" id="WP_163671910.1">
    <property type="nucleotide sequence ID" value="NZ_QZCE01000002.1"/>
</dbReference>
<organism evidence="3 4">
    <name type="scientific">Adonisia turfae CCMR0082</name>
    <dbReference type="NCBI Taxonomy" id="2304604"/>
    <lineage>
        <taxon>Bacteria</taxon>
        <taxon>Bacillati</taxon>
        <taxon>Cyanobacteriota</taxon>
        <taxon>Adonisia</taxon>
        <taxon>Adonisia turfae</taxon>
    </lineage>
</organism>
<comment type="caution">
    <text evidence="3">The sequence shown here is derived from an EMBL/GenBank/DDBJ whole genome shotgun (WGS) entry which is preliminary data.</text>
</comment>
<proteinExistence type="predicted"/>
<dbReference type="InterPro" id="IPR002560">
    <property type="entry name" value="Transposase_DDE"/>
</dbReference>
<feature type="non-terminal residue" evidence="3">
    <location>
        <position position="1"/>
    </location>
</feature>
<dbReference type="Proteomes" id="UP000473574">
    <property type="component" value="Unassembled WGS sequence"/>
</dbReference>
<protein>
    <submittedName>
        <fullName evidence="3">Transposase</fullName>
    </submittedName>
</protein>
<evidence type="ECO:0000313" key="4">
    <source>
        <dbReference type="Proteomes" id="UP000473574"/>
    </source>
</evidence>
<dbReference type="PANTHER" id="PTHR33498:SF1">
    <property type="entry name" value="TRANSPOSASE FOR INSERTION SEQUENCE ELEMENT IS1557"/>
    <property type="match status" value="1"/>
</dbReference>
<evidence type="ECO:0000259" key="2">
    <source>
        <dbReference type="Pfam" id="PF01610"/>
    </source>
</evidence>
<sequence length="179" mass="20199">GYSGTYETLARYTHTLRSAQAQLSPNPDSLKDLPGRGPAPKVTIKSQKPLSARRAAWLVLQKPDTLTDKQKTLLERLSQRSELLELIRLTQDFISLVRQRLPAQLDNWLEKAKNTTVKAFQSFAKGLDEDYDAVKAGVTLEVSNGPVEGQNNRLKMLKRQMFGRAELDLLAKRLILTNR</sequence>
<dbReference type="AlphaFoldDB" id="A0A6M0SIP1"/>
<gene>
    <name evidence="3" type="ORF">D0962_37310</name>
</gene>
<dbReference type="Pfam" id="PF01610">
    <property type="entry name" value="DDE_Tnp_ISL3"/>
    <property type="match status" value="1"/>
</dbReference>
<name>A0A6M0SIP1_9CYAN</name>
<accession>A0A6M0SIP1</accession>
<feature type="domain" description="Transposase IS204/IS1001/IS1096/IS1165 DDE" evidence="2">
    <location>
        <begin position="51"/>
        <end position="171"/>
    </location>
</feature>
<feature type="region of interest" description="Disordered" evidence="1">
    <location>
        <begin position="21"/>
        <end position="45"/>
    </location>
</feature>